<evidence type="ECO:0000313" key="1">
    <source>
        <dbReference type="EMBL" id="KWA85268.1"/>
    </source>
</evidence>
<dbReference type="Gene3D" id="1.25.40.10">
    <property type="entry name" value="Tetratricopeptide repeat domain"/>
    <property type="match status" value="1"/>
</dbReference>
<evidence type="ECO:0000313" key="2">
    <source>
        <dbReference type="Proteomes" id="UP000060630"/>
    </source>
</evidence>
<dbReference type="InterPro" id="IPR011990">
    <property type="entry name" value="TPR-like_helical_dom_sf"/>
</dbReference>
<protein>
    <submittedName>
        <fullName evidence="1">Uncharacterized protein</fullName>
    </submittedName>
</protein>
<comment type="caution">
    <text evidence="1">The sequence shown here is derived from an EMBL/GenBank/DDBJ whole genome shotgun (WGS) entry which is preliminary data.</text>
</comment>
<accession>A0A106QFE3</accession>
<reference evidence="1 2" key="1">
    <citation type="submission" date="2015-11" db="EMBL/GenBank/DDBJ databases">
        <title>Expanding the genomic diversity of Burkholderia species for the development of highly accurate diagnostics.</title>
        <authorList>
            <person name="Sahl J."/>
            <person name="Keim P."/>
            <person name="Wagner D."/>
        </authorList>
    </citation>
    <scope>NUCLEOTIDE SEQUENCE [LARGE SCALE GENOMIC DNA]</scope>
    <source>
        <strain evidence="1 2">MSMB2087WGS</strain>
    </source>
</reference>
<gene>
    <name evidence="1" type="ORF">WL29_15990</name>
</gene>
<dbReference type="SUPFAM" id="SSF48452">
    <property type="entry name" value="TPR-like"/>
    <property type="match status" value="1"/>
</dbReference>
<dbReference type="Proteomes" id="UP000060630">
    <property type="component" value="Unassembled WGS sequence"/>
</dbReference>
<dbReference type="AlphaFoldDB" id="A0A106QFE3"/>
<name>A0A106QFE3_9BURK</name>
<organism evidence="1 2">
    <name type="scientific">Burkholderia ubonensis</name>
    <dbReference type="NCBI Taxonomy" id="101571"/>
    <lineage>
        <taxon>Bacteria</taxon>
        <taxon>Pseudomonadati</taxon>
        <taxon>Pseudomonadota</taxon>
        <taxon>Betaproteobacteria</taxon>
        <taxon>Burkholderiales</taxon>
        <taxon>Burkholderiaceae</taxon>
        <taxon>Burkholderia</taxon>
        <taxon>Burkholderia cepacia complex</taxon>
    </lineage>
</organism>
<sequence>MAALLSQRIPGLRWNQGQFSDLGSLDAAIVYLNGRQELQRHTPSSLRQALTLLRQCIGACPSHALPYCSLAECYFTLAQLGLFDQERAFTQARQAVTKAIELDPSHPQALGLLALLSSMNMQEAVAEALFKQAWLLAPDSVDLYY</sequence>
<dbReference type="EMBL" id="LPHD01000024">
    <property type="protein sequence ID" value="KWA85268.1"/>
    <property type="molecule type" value="Genomic_DNA"/>
</dbReference>
<proteinExistence type="predicted"/>